<reference evidence="3 4" key="1">
    <citation type="journal article" date="2012" name="PLoS Pathog.">
        <title>Diverse lifestyles and strategies of plant pathogenesis encoded in the genomes of eighteen Dothideomycetes fungi.</title>
        <authorList>
            <person name="Ohm R.A."/>
            <person name="Feau N."/>
            <person name="Henrissat B."/>
            <person name="Schoch C.L."/>
            <person name="Horwitz B.A."/>
            <person name="Barry K.W."/>
            <person name="Condon B.J."/>
            <person name="Copeland A.C."/>
            <person name="Dhillon B."/>
            <person name="Glaser F."/>
            <person name="Hesse C.N."/>
            <person name="Kosti I."/>
            <person name="LaButti K."/>
            <person name="Lindquist E.A."/>
            <person name="Lucas S."/>
            <person name="Salamov A.A."/>
            <person name="Bradshaw R.E."/>
            <person name="Ciuffetti L."/>
            <person name="Hamelin R.C."/>
            <person name="Kema G.H.J."/>
            <person name="Lawrence C."/>
            <person name="Scott J.A."/>
            <person name="Spatafora J.W."/>
            <person name="Turgeon B.G."/>
            <person name="de Wit P.J.G.M."/>
            <person name="Zhong S."/>
            <person name="Goodwin S.B."/>
            <person name="Grigoriev I.V."/>
        </authorList>
    </citation>
    <scope>NUCLEOTIDE SEQUENCE [LARGE SCALE GENOMIC DNA]</scope>
    <source>
        <strain evidence="4">C5 / ATCC 48332 / race O</strain>
    </source>
</reference>
<feature type="transmembrane region" description="Helical" evidence="1">
    <location>
        <begin position="216"/>
        <end position="235"/>
    </location>
</feature>
<dbReference type="AlphaFoldDB" id="M2UUU7"/>
<protein>
    <recommendedName>
        <fullName evidence="2">DUF6594 domain-containing protein</fullName>
    </recommendedName>
</protein>
<evidence type="ECO:0000256" key="1">
    <source>
        <dbReference type="SAM" id="Phobius"/>
    </source>
</evidence>
<dbReference type="Pfam" id="PF20237">
    <property type="entry name" value="DUF6594"/>
    <property type="match status" value="1"/>
</dbReference>
<keyword evidence="1" id="KW-0812">Transmembrane</keyword>
<dbReference type="EMBL" id="KB445576">
    <property type="protein sequence ID" value="EMD91638.1"/>
    <property type="molecule type" value="Genomic_DNA"/>
</dbReference>
<dbReference type="OMA" id="DSWIRTH"/>
<dbReference type="Proteomes" id="UP000016936">
    <property type="component" value="Unassembled WGS sequence"/>
</dbReference>
<evidence type="ECO:0000313" key="4">
    <source>
        <dbReference type="Proteomes" id="UP000016936"/>
    </source>
</evidence>
<keyword evidence="1" id="KW-0472">Membrane</keyword>
<accession>M2UUU7</accession>
<keyword evidence="1" id="KW-1133">Transmembrane helix</keyword>
<feature type="transmembrane region" description="Helical" evidence="1">
    <location>
        <begin position="161"/>
        <end position="182"/>
    </location>
</feature>
<evidence type="ECO:0000259" key="2">
    <source>
        <dbReference type="Pfam" id="PF20237"/>
    </source>
</evidence>
<reference evidence="4" key="2">
    <citation type="journal article" date="2013" name="PLoS Genet.">
        <title>Comparative genome structure, secondary metabolite, and effector coding capacity across Cochliobolus pathogens.</title>
        <authorList>
            <person name="Condon B.J."/>
            <person name="Leng Y."/>
            <person name="Wu D."/>
            <person name="Bushley K.E."/>
            <person name="Ohm R.A."/>
            <person name="Otillar R."/>
            <person name="Martin J."/>
            <person name="Schackwitz W."/>
            <person name="Grimwood J."/>
            <person name="MohdZainudin N."/>
            <person name="Xue C."/>
            <person name="Wang R."/>
            <person name="Manning V.A."/>
            <person name="Dhillon B."/>
            <person name="Tu Z.J."/>
            <person name="Steffenson B.J."/>
            <person name="Salamov A."/>
            <person name="Sun H."/>
            <person name="Lowry S."/>
            <person name="LaButti K."/>
            <person name="Han J."/>
            <person name="Copeland A."/>
            <person name="Lindquist E."/>
            <person name="Barry K."/>
            <person name="Schmutz J."/>
            <person name="Baker S.E."/>
            <person name="Ciuffetti L.M."/>
            <person name="Grigoriev I.V."/>
            <person name="Zhong S."/>
            <person name="Turgeon B.G."/>
        </authorList>
    </citation>
    <scope>NUCLEOTIDE SEQUENCE [LARGE SCALE GENOMIC DNA]</scope>
    <source>
        <strain evidence="4">C5 / ATCC 48332 / race O</strain>
    </source>
</reference>
<dbReference type="eggNOG" id="ENOG502RJ3Q">
    <property type="taxonomic scope" value="Eukaryota"/>
</dbReference>
<feature type="transmembrane region" description="Helical" evidence="1">
    <location>
        <begin position="188"/>
        <end position="209"/>
    </location>
</feature>
<name>M2UUU7_COCH5</name>
<feature type="domain" description="DUF6594" evidence="2">
    <location>
        <begin position="6"/>
        <end position="228"/>
    </location>
</feature>
<sequence length="241" mass="27150">MHRMYMRALQIELVKIGVALQFDNKDENTSEEGKLRMKNAEMTLEPALAKYSTNTFTLNTNEKLTIGNLAQAVRDYEYMMTSSRAYDYFIVSSERVYDGDIIRQNLRDRPDYEEAIANLYAKEINSALPTGPWECLDKNSRANPIGRTRNDSIKSLLRHNFWGKLSAAIVGSGFLVGPMWLLALKQHLYLQLEATTGFVFMFGLILAYFVDKVDQVFAGALAYAAVLMVFVGLSIQGADTG</sequence>
<gene>
    <name evidence="3" type="ORF">COCHEDRAFT_1224729</name>
</gene>
<dbReference type="HOGENOM" id="CLU_050262_0_0_1"/>
<evidence type="ECO:0000313" key="3">
    <source>
        <dbReference type="EMBL" id="EMD91638.1"/>
    </source>
</evidence>
<organism evidence="3 4">
    <name type="scientific">Cochliobolus heterostrophus (strain C5 / ATCC 48332 / race O)</name>
    <name type="common">Southern corn leaf blight fungus</name>
    <name type="synonym">Bipolaris maydis</name>
    <dbReference type="NCBI Taxonomy" id="701091"/>
    <lineage>
        <taxon>Eukaryota</taxon>
        <taxon>Fungi</taxon>
        <taxon>Dikarya</taxon>
        <taxon>Ascomycota</taxon>
        <taxon>Pezizomycotina</taxon>
        <taxon>Dothideomycetes</taxon>
        <taxon>Pleosporomycetidae</taxon>
        <taxon>Pleosporales</taxon>
        <taxon>Pleosporineae</taxon>
        <taxon>Pleosporaceae</taxon>
        <taxon>Bipolaris</taxon>
    </lineage>
</organism>
<dbReference type="InterPro" id="IPR046529">
    <property type="entry name" value="DUF6594"/>
</dbReference>
<keyword evidence="4" id="KW-1185">Reference proteome</keyword>
<proteinExistence type="predicted"/>